<feature type="domain" description="Methyltransferase type 11" evidence="1">
    <location>
        <begin position="70"/>
        <end position="169"/>
    </location>
</feature>
<comment type="caution">
    <text evidence="2">The sequence shown here is derived from an EMBL/GenBank/DDBJ whole genome shotgun (WGS) entry which is preliminary data.</text>
</comment>
<dbReference type="GO" id="GO:0008757">
    <property type="term" value="F:S-adenosylmethionine-dependent methyltransferase activity"/>
    <property type="evidence" value="ECO:0007669"/>
    <property type="project" value="InterPro"/>
</dbReference>
<proteinExistence type="predicted"/>
<accession>A0A1F7X5Y9</accession>
<protein>
    <recommendedName>
        <fullName evidence="1">Methyltransferase type 11 domain-containing protein</fullName>
    </recommendedName>
</protein>
<evidence type="ECO:0000259" key="1">
    <source>
        <dbReference type="Pfam" id="PF08241"/>
    </source>
</evidence>
<gene>
    <name evidence="2" type="ORF">A2159_02930</name>
</gene>
<dbReference type="PANTHER" id="PTHR43861">
    <property type="entry name" value="TRANS-ACONITATE 2-METHYLTRANSFERASE-RELATED"/>
    <property type="match status" value="1"/>
</dbReference>
<name>A0A1F7X5Y9_9BACT</name>
<dbReference type="CDD" id="cd02440">
    <property type="entry name" value="AdoMet_MTases"/>
    <property type="match status" value="1"/>
</dbReference>
<dbReference type="Pfam" id="PF08241">
    <property type="entry name" value="Methyltransf_11"/>
    <property type="match status" value="1"/>
</dbReference>
<dbReference type="SUPFAM" id="SSF53335">
    <property type="entry name" value="S-adenosyl-L-methionine-dependent methyltransferases"/>
    <property type="match status" value="1"/>
</dbReference>
<dbReference type="Proteomes" id="UP000179219">
    <property type="component" value="Unassembled WGS sequence"/>
</dbReference>
<dbReference type="InterPro" id="IPR029063">
    <property type="entry name" value="SAM-dependent_MTases_sf"/>
</dbReference>
<sequence>MNDNFLSEKSIDEYLAWATENPIGKIPKDVSREGAGENRIPLTHLANSLPVYLIFKDILEKSKISKASILEIGCGTGRSISFIKESLHKKVFNIIAIDYSKACISYAQKRYGKSGVIFKSYKGKILPFKNNSFNFILSSHVIEHIPKKHQALFVSEISRVLKTGGMAIIGAPNRKYCQDVFCLNPKDTKKYRFIMPHEHENYLSEVHLLFSNEKRFSKYKIWQTTNLINRKLFKVSVKFIKPSKNFFSNLKFELYYILRKNSILQDFVARLGTELQLKRKNLSHEDIIKKTSIFKKGKPDNGDNYIVMAVK</sequence>
<dbReference type="InterPro" id="IPR013216">
    <property type="entry name" value="Methyltransf_11"/>
</dbReference>
<dbReference type="AlphaFoldDB" id="A0A1F7X5Y9"/>
<organism evidence="2 3">
    <name type="scientific">Candidatus Woesebacteria bacterium RBG_13_34_9</name>
    <dbReference type="NCBI Taxonomy" id="1802477"/>
    <lineage>
        <taxon>Bacteria</taxon>
        <taxon>Candidatus Woeseibacteriota</taxon>
    </lineage>
</organism>
<evidence type="ECO:0000313" key="2">
    <source>
        <dbReference type="EMBL" id="OGM10437.1"/>
    </source>
</evidence>
<dbReference type="EMBL" id="MGFP01000012">
    <property type="protein sequence ID" value="OGM10437.1"/>
    <property type="molecule type" value="Genomic_DNA"/>
</dbReference>
<reference evidence="2 3" key="1">
    <citation type="journal article" date="2016" name="Nat. Commun.">
        <title>Thousands of microbial genomes shed light on interconnected biogeochemical processes in an aquifer system.</title>
        <authorList>
            <person name="Anantharaman K."/>
            <person name="Brown C.T."/>
            <person name="Hug L.A."/>
            <person name="Sharon I."/>
            <person name="Castelle C.J."/>
            <person name="Probst A.J."/>
            <person name="Thomas B.C."/>
            <person name="Singh A."/>
            <person name="Wilkins M.J."/>
            <person name="Karaoz U."/>
            <person name="Brodie E.L."/>
            <person name="Williams K.H."/>
            <person name="Hubbard S.S."/>
            <person name="Banfield J.F."/>
        </authorList>
    </citation>
    <scope>NUCLEOTIDE SEQUENCE [LARGE SCALE GENOMIC DNA]</scope>
</reference>
<evidence type="ECO:0000313" key="3">
    <source>
        <dbReference type="Proteomes" id="UP000179219"/>
    </source>
</evidence>
<dbReference type="Gene3D" id="3.40.50.150">
    <property type="entry name" value="Vaccinia Virus protein VP39"/>
    <property type="match status" value="1"/>
</dbReference>